<dbReference type="EMBL" id="QPFP01000049">
    <property type="protein sequence ID" value="TEB26317.1"/>
    <property type="molecule type" value="Genomic_DNA"/>
</dbReference>
<reference evidence="2 3" key="1">
    <citation type="journal article" date="2019" name="Nat. Ecol. Evol.">
        <title>Megaphylogeny resolves global patterns of mushroom evolution.</title>
        <authorList>
            <person name="Varga T."/>
            <person name="Krizsan K."/>
            <person name="Foldi C."/>
            <person name="Dima B."/>
            <person name="Sanchez-Garcia M."/>
            <person name="Sanchez-Ramirez S."/>
            <person name="Szollosi G.J."/>
            <person name="Szarkandi J.G."/>
            <person name="Papp V."/>
            <person name="Albert L."/>
            <person name="Andreopoulos W."/>
            <person name="Angelini C."/>
            <person name="Antonin V."/>
            <person name="Barry K.W."/>
            <person name="Bougher N.L."/>
            <person name="Buchanan P."/>
            <person name="Buyck B."/>
            <person name="Bense V."/>
            <person name="Catcheside P."/>
            <person name="Chovatia M."/>
            <person name="Cooper J."/>
            <person name="Damon W."/>
            <person name="Desjardin D."/>
            <person name="Finy P."/>
            <person name="Geml J."/>
            <person name="Haridas S."/>
            <person name="Hughes K."/>
            <person name="Justo A."/>
            <person name="Karasinski D."/>
            <person name="Kautmanova I."/>
            <person name="Kiss B."/>
            <person name="Kocsube S."/>
            <person name="Kotiranta H."/>
            <person name="LaButti K.M."/>
            <person name="Lechner B.E."/>
            <person name="Liimatainen K."/>
            <person name="Lipzen A."/>
            <person name="Lukacs Z."/>
            <person name="Mihaltcheva S."/>
            <person name="Morgado L.N."/>
            <person name="Niskanen T."/>
            <person name="Noordeloos M.E."/>
            <person name="Ohm R.A."/>
            <person name="Ortiz-Santana B."/>
            <person name="Ovrebo C."/>
            <person name="Racz N."/>
            <person name="Riley R."/>
            <person name="Savchenko A."/>
            <person name="Shiryaev A."/>
            <person name="Soop K."/>
            <person name="Spirin V."/>
            <person name="Szebenyi C."/>
            <person name="Tomsovsky M."/>
            <person name="Tulloss R.E."/>
            <person name="Uehling J."/>
            <person name="Grigoriev I.V."/>
            <person name="Vagvolgyi C."/>
            <person name="Papp T."/>
            <person name="Martin F.M."/>
            <person name="Miettinen O."/>
            <person name="Hibbett D.S."/>
            <person name="Nagy L.G."/>
        </authorList>
    </citation>
    <scope>NUCLEOTIDE SEQUENCE [LARGE SCALE GENOMIC DNA]</scope>
    <source>
        <strain evidence="2 3">FP101781</strain>
    </source>
</reference>
<accession>A0A4Y7SWT7</accession>
<proteinExistence type="predicted"/>
<evidence type="ECO:0000313" key="2">
    <source>
        <dbReference type="EMBL" id="TEB26317.1"/>
    </source>
</evidence>
<feature type="region of interest" description="Disordered" evidence="1">
    <location>
        <begin position="1"/>
        <end position="43"/>
    </location>
</feature>
<gene>
    <name evidence="2" type="ORF">FA13DRAFT_1737497</name>
</gene>
<evidence type="ECO:0000313" key="3">
    <source>
        <dbReference type="Proteomes" id="UP000298030"/>
    </source>
</evidence>
<protein>
    <submittedName>
        <fullName evidence="2">Uncharacterized protein</fullName>
    </submittedName>
</protein>
<dbReference type="Proteomes" id="UP000298030">
    <property type="component" value="Unassembled WGS sequence"/>
</dbReference>
<sequence length="71" mass="7754">MDSTTNPCHRHSGVSNPSSAIPLLQSDPRRRPLPPTPPHPTHLEIDEIFGRKFLGGQISDVLASPCSIEPF</sequence>
<name>A0A4Y7SWT7_COPMI</name>
<organism evidence="2 3">
    <name type="scientific">Coprinellus micaceus</name>
    <name type="common">Glistening ink-cap mushroom</name>
    <name type="synonym">Coprinus micaceus</name>
    <dbReference type="NCBI Taxonomy" id="71717"/>
    <lineage>
        <taxon>Eukaryota</taxon>
        <taxon>Fungi</taxon>
        <taxon>Dikarya</taxon>
        <taxon>Basidiomycota</taxon>
        <taxon>Agaricomycotina</taxon>
        <taxon>Agaricomycetes</taxon>
        <taxon>Agaricomycetidae</taxon>
        <taxon>Agaricales</taxon>
        <taxon>Agaricineae</taxon>
        <taxon>Psathyrellaceae</taxon>
        <taxon>Coprinellus</taxon>
    </lineage>
</organism>
<evidence type="ECO:0000256" key="1">
    <source>
        <dbReference type="SAM" id="MobiDB-lite"/>
    </source>
</evidence>
<dbReference type="AlphaFoldDB" id="A0A4Y7SWT7"/>
<feature type="compositionally biased region" description="Polar residues" evidence="1">
    <location>
        <begin position="1"/>
        <end position="19"/>
    </location>
</feature>
<keyword evidence="3" id="KW-1185">Reference proteome</keyword>
<comment type="caution">
    <text evidence="2">The sequence shown here is derived from an EMBL/GenBank/DDBJ whole genome shotgun (WGS) entry which is preliminary data.</text>
</comment>